<dbReference type="EMBL" id="JBFWIC010000026">
    <property type="protein sequence ID" value="MEZ0476077.1"/>
    <property type="molecule type" value="Genomic_DNA"/>
</dbReference>
<comment type="caution">
    <text evidence="3">The sequence shown here is derived from an EMBL/GenBank/DDBJ whole genome shotgun (WGS) entry which is preliminary data.</text>
</comment>
<reference evidence="3 4" key="1">
    <citation type="submission" date="2024-07" db="EMBL/GenBank/DDBJ databases">
        <title>Luteimonas salilacus sp. nov., isolated from the shore soil of Salt Lake in Tibet of China.</title>
        <authorList>
            <person name="Zhang X."/>
            <person name="Li A."/>
        </authorList>
    </citation>
    <scope>NUCLEOTIDE SEQUENCE [LARGE SCALE GENOMIC DNA]</scope>
    <source>
        <strain evidence="3 4">B3-2-R+30</strain>
    </source>
</reference>
<sequence>MQLDMPSDLKAYLDKPDEMGRPEKPITQADLEAFEQSQGVVLPAEYKEYCLKYGSRTLQNRQIFTFKTKVRLPGGKSKMADVTSISGPPYILEAYKRYMDPVYGNSGERLPQKVYPFTFDSGYGHCLMDLNDKDHGRILYLVVKAKTFGDDGYGWSQVGTVAGSFAEFLAGLKPDFL</sequence>
<dbReference type="SUPFAM" id="SSF160631">
    <property type="entry name" value="SMI1/KNR4-like"/>
    <property type="match status" value="1"/>
</dbReference>
<dbReference type="Proteomes" id="UP001566331">
    <property type="component" value="Unassembled WGS sequence"/>
</dbReference>
<keyword evidence="4" id="KW-1185">Reference proteome</keyword>
<dbReference type="InterPro" id="IPR037883">
    <property type="entry name" value="Knr4/Smi1-like_sf"/>
</dbReference>
<feature type="domain" description="Knr4/Smi1-like" evidence="2">
    <location>
        <begin position="25"/>
        <end position="171"/>
    </location>
</feature>
<evidence type="ECO:0000313" key="4">
    <source>
        <dbReference type="Proteomes" id="UP001566331"/>
    </source>
</evidence>
<name>A0ABV4HTI5_9GAMM</name>
<feature type="compositionally biased region" description="Basic and acidic residues" evidence="1">
    <location>
        <begin position="11"/>
        <end position="23"/>
    </location>
</feature>
<gene>
    <name evidence="3" type="ORF">AB6713_15870</name>
</gene>
<accession>A0ABV4HTI5</accession>
<dbReference type="Gene3D" id="3.40.1580.10">
    <property type="entry name" value="SMI1/KNR4-like"/>
    <property type="match status" value="1"/>
</dbReference>
<organism evidence="3 4">
    <name type="scientific">Luteimonas salinilitoris</name>
    <dbReference type="NCBI Taxonomy" id="3237697"/>
    <lineage>
        <taxon>Bacteria</taxon>
        <taxon>Pseudomonadati</taxon>
        <taxon>Pseudomonadota</taxon>
        <taxon>Gammaproteobacteria</taxon>
        <taxon>Lysobacterales</taxon>
        <taxon>Lysobacteraceae</taxon>
        <taxon>Luteimonas</taxon>
    </lineage>
</organism>
<proteinExistence type="predicted"/>
<evidence type="ECO:0000256" key="1">
    <source>
        <dbReference type="SAM" id="MobiDB-lite"/>
    </source>
</evidence>
<feature type="region of interest" description="Disordered" evidence="1">
    <location>
        <begin position="1"/>
        <end position="23"/>
    </location>
</feature>
<evidence type="ECO:0000313" key="3">
    <source>
        <dbReference type="EMBL" id="MEZ0476077.1"/>
    </source>
</evidence>
<protein>
    <submittedName>
        <fullName evidence="3">SMI1/KNR4 family protein</fullName>
    </submittedName>
</protein>
<dbReference type="SMART" id="SM00860">
    <property type="entry name" value="SMI1_KNR4"/>
    <property type="match status" value="1"/>
</dbReference>
<dbReference type="InterPro" id="IPR018958">
    <property type="entry name" value="Knr4/Smi1-like_dom"/>
</dbReference>
<dbReference type="Pfam" id="PF09346">
    <property type="entry name" value="SMI1_KNR4"/>
    <property type="match status" value="1"/>
</dbReference>
<evidence type="ECO:0000259" key="2">
    <source>
        <dbReference type="SMART" id="SM00860"/>
    </source>
</evidence>
<dbReference type="RefSeq" id="WP_370564386.1">
    <property type="nucleotide sequence ID" value="NZ_JBFWIB010000008.1"/>
</dbReference>